<proteinExistence type="predicted"/>
<evidence type="ECO:0000313" key="1">
    <source>
        <dbReference type="EMBL" id="MDQ9172262.1"/>
    </source>
</evidence>
<comment type="caution">
    <text evidence="1">The sequence shown here is derived from an EMBL/GenBank/DDBJ whole genome shotgun (WGS) entry which is preliminary data.</text>
</comment>
<sequence>MRKNVIQLIRITYDSDKKKGVNSVVGTVKLVKPHLSGELQKSLTPEEIEQFEAWLKTRHRADNLRDELAALTLAESMLAAERWFESEGDSDAARQVAAGYVAQWQSLRKVMVKNGLLD</sequence>
<gene>
    <name evidence="1" type="ORF">Q8A64_17770</name>
</gene>
<dbReference type="EMBL" id="JAUYVH010000019">
    <property type="protein sequence ID" value="MDQ9172262.1"/>
    <property type="molecule type" value="Genomic_DNA"/>
</dbReference>
<keyword evidence="2" id="KW-1185">Reference proteome</keyword>
<dbReference type="Proteomes" id="UP001225596">
    <property type="component" value="Unassembled WGS sequence"/>
</dbReference>
<name>A0ABU1BTC5_9BURK</name>
<evidence type="ECO:0000313" key="2">
    <source>
        <dbReference type="Proteomes" id="UP001225596"/>
    </source>
</evidence>
<accession>A0ABU1BTC5</accession>
<protein>
    <submittedName>
        <fullName evidence="1">Uncharacterized protein</fullName>
    </submittedName>
</protein>
<reference evidence="1 2" key="1">
    <citation type="submission" date="2023-08" db="EMBL/GenBank/DDBJ databases">
        <title>Oxalobacteraceae gen .nov., isolated from river sludge outside the plant.</title>
        <authorList>
            <person name="Zhao S.Y."/>
        </authorList>
    </citation>
    <scope>NUCLEOTIDE SEQUENCE [LARGE SCALE GENOMIC DNA]</scope>
    <source>
        <strain evidence="1 2">R-40</strain>
    </source>
</reference>
<dbReference type="RefSeq" id="WP_338438287.1">
    <property type="nucleotide sequence ID" value="NZ_JAUYVH010000019.1"/>
</dbReference>
<organism evidence="1 2">
    <name type="scientific">Keguizhuia sedimenti</name>
    <dbReference type="NCBI Taxonomy" id="3064264"/>
    <lineage>
        <taxon>Bacteria</taxon>
        <taxon>Pseudomonadati</taxon>
        <taxon>Pseudomonadota</taxon>
        <taxon>Betaproteobacteria</taxon>
        <taxon>Burkholderiales</taxon>
        <taxon>Oxalobacteraceae</taxon>
        <taxon>Keguizhuia</taxon>
    </lineage>
</organism>